<evidence type="ECO:0000256" key="4">
    <source>
        <dbReference type="ARBA" id="ARBA00004941"/>
    </source>
</evidence>
<evidence type="ECO:0000256" key="8">
    <source>
        <dbReference type="ARBA" id="ARBA00022605"/>
    </source>
</evidence>
<evidence type="ECO:0000313" key="20">
    <source>
        <dbReference type="Proteomes" id="UP001333710"/>
    </source>
</evidence>
<evidence type="ECO:0000256" key="2">
    <source>
        <dbReference type="ARBA" id="ARBA00004496"/>
    </source>
</evidence>
<dbReference type="InterPro" id="IPR016181">
    <property type="entry name" value="Acyl_CoA_acyltransferase"/>
</dbReference>
<dbReference type="InterPro" id="IPR009049">
    <property type="entry name" value="Argininosuccinate_lyase"/>
</dbReference>
<dbReference type="HAMAP" id="MF_00006">
    <property type="entry name" value="Arg_succ_lyase"/>
    <property type="match status" value="1"/>
</dbReference>
<dbReference type="GO" id="GO:0005829">
    <property type="term" value="C:cytosol"/>
    <property type="evidence" value="ECO:0007669"/>
    <property type="project" value="TreeGrafter"/>
</dbReference>
<dbReference type="Pfam" id="PF14698">
    <property type="entry name" value="ASL_C2"/>
    <property type="match status" value="1"/>
</dbReference>
<evidence type="ECO:0000256" key="13">
    <source>
        <dbReference type="ARBA" id="ARBA00048372"/>
    </source>
</evidence>
<dbReference type="PRINTS" id="PR00145">
    <property type="entry name" value="ARGSUCLYASE"/>
</dbReference>
<comment type="similarity">
    <text evidence="15">Belongs to the lyase 1 family. Argininosuccinate lyase subfamily.</text>
</comment>
<keyword evidence="10 15" id="KW-0456">Lyase</keyword>
<evidence type="ECO:0000256" key="9">
    <source>
        <dbReference type="ARBA" id="ARBA00022679"/>
    </source>
</evidence>
<dbReference type="Gene3D" id="1.10.275.10">
    <property type="entry name" value="Fumarase/aspartase (N-terminal domain)"/>
    <property type="match status" value="1"/>
</dbReference>
<keyword evidence="7 15" id="KW-0055">Arginine biosynthesis</keyword>
<evidence type="ECO:0000256" key="6">
    <source>
        <dbReference type="ARBA" id="ARBA00022490"/>
    </source>
</evidence>
<keyword evidence="12 17" id="KW-0012">Acyltransferase</keyword>
<dbReference type="Gene3D" id="3.40.630.30">
    <property type="match status" value="1"/>
</dbReference>
<dbReference type="Pfam" id="PF00206">
    <property type="entry name" value="Lyase_1"/>
    <property type="match status" value="1"/>
</dbReference>
<dbReference type="FunFam" id="1.20.200.10:FF:000006">
    <property type="entry name" value="Argininosuccinate lyase"/>
    <property type="match status" value="1"/>
</dbReference>
<name>A0AA48KW63_9ALTE</name>
<evidence type="ECO:0000259" key="18">
    <source>
        <dbReference type="PROSITE" id="PS51186"/>
    </source>
</evidence>
<feature type="domain" description="N-acetyltransferase" evidence="18">
    <location>
        <begin position="492"/>
        <end position="626"/>
    </location>
</feature>
<dbReference type="KEGG" id="pmaw:MACH26_37460"/>
<dbReference type="NCBIfam" id="TIGR00838">
    <property type="entry name" value="argH"/>
    <property type="match status" value="1"/>
</dbReference>
<comment type="similarity">
    <text evidence="14">In the C-terminal section; belongs to the acetyltransferase family. ArgA subfamily.</text>
</comment>
<comment type="similarity">
    <text evidence="5 17">In the N-terminal section; belongs to the lyase 1 family. Argininosuccinate lyase subfamily.</text>
</comment>
<dbReference type="InterPro" id="IPR000362">
    <property type="entry name" value="Fumarate_lyase_fam"/>
</dbReference>
<dbReference type="GO" id="GO:0016747">
    <property type="term" value="F:acyltransferase activity, transferring groups other than amino-acyl groups"/>
    <property type="evidence" value="ECO:0007669"/>
    <property type="project" value="InterPro"/>
</dbReference>
<keyword evidence="9 17" id="KW-0808">Transferase</keyword>
<evidence type="ECO:0000256" key="11">
    <source>
        <dbReference type="ARBA" id="ARBA00023268"/>
    </source>
</evidence>
<gene>
    <name evidence="15 19" type="primary">argH</name>
    <name evidence="19" type="ORF">MACH26_37460</name>
</gene>
<sequence>MALWGGRFKQQPSELFKKFNDSLPVDYRLVEQDIQGSICWSKALEQVGVLSSDEQQALQTALLTLSEEVEKDPQQILTSDAEDIHSWVEQKLIQAVGDLGKKLHTGRSRNDQVATDLKLWCKAKGEELSLALVSLQQALMDLAQREKGTVLPGYTHLQRAQPVTFGHWCLAYVEMFDRDIGRLNDALYRADTSPLGSGALAGTAYPIDRHALASDLGFRRPTLNSLDAVSDRDHVIELMSCASISMMHLSRFAEDLIFYNSGEAGFIELSDQVTSGSSLMPQKKNPDALELIRGKTGRVYGSLSGMLTTMKALPLAYNKDMQEDKEGLFDAMDSWQLCLQMGVLVAEGIKVNSSATLAAAQQGYANATELADYLVSKQIPFREAHHIVGEVVLKAISEGKALEEFTLAELQVYSSLIGEDVYQYLTIESCLDKRQVLGGTSREQVELALDTSRRDLADIFPSQVMGSPSEPQIQIALRHVQQRLNAQKAAALSVRQAKMTDVDAIENIVSFWSDKGETLPRSRDNIVHDIQNFVVAELDGKVIGCACLYIYQTGLAEIRSVGVQSDIQGKGQGKAMIQYLLEQARHIELKRVIVLTRVPDFFAKLGFVTTDMGGLPEKVIKDCDICPKKHACDEVAMEYLVGLPGPEQLQSQLIAKVSVG</sequence>
<dbReference type="PANTHER" id="PTHR43814">
    <property type="entry name" value="ARGININOSUCCINATE LYASE"/>
    <property type="match status" value="1"/>
</dbReference>
<dbReference type="InterPro" id="IPR022761">
    <property type="entry name" value="Fumarate_lyase_N"/>
</dbReference>
<dbReference type="Proteomes" id="UP001333710">
    <property type="component" value="Chromosome"/>
</dbReference>
<dbReference type="InterPro" id="IPR024083">
    <property type="entry name" value="Fumarase/histidase_N"/>
</dbReference>
<dbReference type="InterPro" id="IPR008948">
    <property type="entry name" value="L-Aspartase-like"/>
</dbReference>
<dbReference type="InterPro" id="IPR000182">
    <property type="entry name" value="GNAT_dom"/>
</dbReference>
<dbReference type="PROSITE" id="PS00163">
    <property type="entry name" value="FUMARATE_LYASES"/>
    <property type="match status" value="1"/>
</dbReference>
<dbReference type="GO" id="GO:0004056">
    <property type="term" value="F:argininosuccinate lyase activity"/>
    <property type="evidence" value="ECO:0007669"/>
    <property type="project" value="UniProtKB-UniRule"/>
</dbReference>
<keyword evidence="11" id="KW-0511">Multifunctional enzyme</keyword>
<evidence type="ECO:0000256" key="1">
    <source>
        <dbReference type="ARBA" id="ARBA00000985"/>
    </source>
</evidence>
<dbReference type="InterPro" id="IPR020557">
    <property type="entry name" value="Fumarate_lyase_CS"/>
</dbReference>
<dbReference type="Pfam" id="PF00583">
    <property type="entry name" value="Acetyltransf_1"/>
    <property type="match status" value="1"/>
</dbReference>
<dbReference type="PIRSF" id="PIRSF036456">
    <property type="entry name" value="ASAL_AGS"/>
    <property type="match status" value="1"/>
</dbReference>
<evidence type="ECO:0000256" key="16">
    <source>
        <dbReference type="NCBIfam" id="TIGR00838"/>
    </source>
</evidence>
<accession>A0AA48KW63</accession>
<comment type="pathway">
    <text evidence="4 15 17">Amino-acid biosynthesis; L-arginine biosynthesis; L-arginine from L-ornithine and carbamoyl phosphate: step 3/3.</text>
</comment>
<dbReference type="RefSeq" id="WP_338294300.1">
    <property type="nucleotide sequence ID" value="NZ_AP027272.1"/>
</dbReference>
<comment type="subcellular location">
    <subcellularLocation>
        <location evidence="2 15 17">Cytoplasm</location>
    </subcellularLocation>
</comment>
<keyword evidence="20" id="KW-1185">Reference proteome</keyword>
<evidence type="ECO:0000256" key="7">
    <source>
        <dbReference type="ARBA" id="ARBA00022571"/>
    </source>
</evidence>
<dbReference type="EMBL" id="AP027272">
    <property type="protein sequence ID" value="BDX08225.1"/>
    <property type="molecule type" value="Genomic_DNA"/>
</dbReference>
<dbReference type="FunFam" id="1.10.40.30:FF:000001">
    <property type="entry name" value="Argininosuccinate lyase"/>
    <property type="match status" value="1"/>
</dbReference>
<dbReference type="PANTHER" id="PTHR43814:SF1">
    <property type="entry name" value="ARGININOSUCCINATE LYASE"/>
    <property type="match status" value="1"/>
</dbReference>
<evidence type="ECO:0000256" key="17">
    <source>
        <dbReference type="PIRNR" id="PIRNR036456"/>
    </source>
</evidence>
<comment type="pathway">
    <text evidence="3">Amino-acid biosynthesis; L-arginine biosynthesis; N(2)-acetyl-L-ornithine from L-glutamate: step 1/4.</text>
</comment>
<dbReference type="PROSITE" id="PS51186">
    <property type="entry name" value="GNAT"/>
    <property type="match status" value="1"/>
</dbReference>
<organism evidence="19 20">
    <name type="scientific">Planctobacterium marinum</name>
    <dbReference type="NCBI Taxonomy" id="1631968"/>
    <lineage>
        <taxon>Bacteria</taxon>
        <taxon>Pseudomonadati</taxon>
        <taxon>Pseudomonadota</taxon>
        <taxon>Gammaproteobacteria</taxon>
        <taxon>Alteromonadales</taxon>
        <taxon>Alteromonadaceae</taxon>
        <taxon>Planctobacterium</taxon>
    </lineage>
</organism>
<dbReference type="AlphaFoldDB" id="A0AA48KW63"/>
<dbReference type="CDD" id="cd04301">
    <property type="entry name" value="NAT_SF"/>
    <property type="match status" value="1"/>
</dbReference>
<dbReference type="PRINTS" id="PR00149">
    <property type="entry name" value="FUMRATELYASE"/>
</dbReference>
<dbReference type="NCBIfam" id="NF008964">
    <property type="entry name" value="PRK12308.1"/>
    <property type="match status" value="1"/>
</dbReference>
<dbReference type="SUPFAM" id="SSF48557">
    <property type="entry name" value="L-aspartase-like"/>
    <property type="match status" value="1"/>
</dbReference>
<dbReference type="SUPFAM" id="SSF55729">
    <property type="entry name" value="Acyl-CoA N-acyltransferases (Nat)"/>
    <property type="match status" value="1"/>
</dbReference>
<keyword evidence="8 15" id="KW-0028">Amino-acid biosynthesis</keyword>
<protein>
    <recommendedName>
        <fullName evidence="15 16">Argininosuccinate lyase</fullName>
        <shortName evidence="15">ASAL</shortName>
        <ecNumber evidence="15 16">4.3.2.1</ecNumber>
    </recommendedName>
    <alternativeName>
        <fullName evidence="15">Arginosuccinase</fullName>
    </alternativeName>
</protein>
<evidence type="ECO:0000313" key="19">
    <source>
        <dbReference type="EMBL" id="BDX08225.1"/>
    </source>
</evidence>
<comment type="catalytic activity">
    <reaction evidence="1 15">
        <text>2-(N(omega)-L-arginino)succinate = fumarate + L-arginine</text>
        <dbReference type="Rhea" id="RHEA:24020"/>
        <dbReference type="ChEBI" id="CHEBI:29806"/>
        <dbReference type="ChEBI" id="CHEBI:32682"/>
        <dbReference type="ChEBI" id="CHEBI:57472"/>
        <dbReference type="EC" id="4.3.2.1"/>
    </reaction>
</comment>
<evidence type="ECO:0000256" key="5">
    <source>
        <dbReference type="ARBA" id="ARBA00005552"/>
    </source>
</evidence>
<dbReference type="InterPro" id="IPR029419">
    <property type="entry name" value="Arg_succ_lyase_C"/>
</dbReference>
<dbReference type="EC" id="4.3.2.1" evidence="15 16"/>
<dbReference type="Gene3D" id="1.10.40.30">
    <property type="entry name" value="Fumarase/aspartase (C-terminal domain)"/>
    <property type="match status" value="1"/>
</dbReference>
<evidence type="ECO:0000256" key="3">
    <source>
        <dbReference type="ARBA" id="ARBA00004925"/>
    </source>
</evidence>
<reference evidence="19" key="1">
    <citation type="submission" date="2023-01" db="EMBL/GenBank/DDBJ databases">
        <title>Complete genome sequence of Planctobacterium marinum strain Dej080120_11.</title>
        <authorList>
            <person name="Ueki S."/>
            <person name="Maruyama F."/>
        </authorList>
    </citation>
    <scope>NUCLEOTIDE SEQUENCE</scope>
    <source>
        <strain evidence="19">Dej080120_11</strain>
    </source>
</reference>
<proteinExistence type="inferred from homology"/>
<dbReference type="CDD" id="cd01359">
    <property type="entry name" value="Argininosuccinate_lyase"/>
    <property type="match status" value="1"/>
</dbReference>
<keyword evidence="6 15" id="KW-0963">Cytoplasm</keyword>
<comment type="catalytic activity">
    <reaction evidence="13">
        <text>L-glutamate + acetyl-CoA = N-acetyl-L-glutamate + CoA + H(+)</text>
        <dbReference type="Rhea" id="RHEA:24292"/>
        <dbReference type="ChEBI" id="CHEBI:15378"/>
        <dbReference type="ChEBI" id="CHEBI:29985"/>
        <dbReference type="ChEBI" id="CHEBI:44337"/>
        <dbReference type="ChEBI" id="CHEBI:57287"/>
        <dbReference type="ChEBI" id="CHEBI:57288"/>
        <dbReference type="EC" id="2.3.1.1"/>
    </reaction>
</comment>
<evidence type="ECO:0000256" key="14">
    <source>
        <dbReference type="ARBA" id="ARBA00060819"/>
    </source>
</evidence>
<evidence type="ECO:0000256" key="12">
    <source>
        <dbReference type="ARBA" id="ARBA00023315"/>
    </source>
</evidence>
<dbReference type="Gene3D" id="1.20.200.10">
    <property type="entry name" value="Fumarase/aspartase (Central domain)"/>
    <property type="match status" value="1"/>
</dbReference>
<evidence type="ECO:0000256" key="15">
    <source>
        <dbReference type="HAMAP-Rule" id="MF_00006"/>
    </source>
</evidence>
<dbReference type="GO" id="GO:0042450">
    <property type="term" value="P:L-arginine biosynthetic process via ornithine"/>
    <property type="evidence" value="ECO:0007669"/>
    <property type="project" value="UniProtKB-UniRule"/>
</dbReference>
<dbReference type="InterPro" id="IPR011244">
    <property type="entry name" value="ASAL_AGS_AcTrfase"/>
</dbReference>
<evidence type="ECO:0000256" key="10">
    <source>
        <dbReference type="ARBA" id="ARBA00023239"/>
    </source>
</evidence>